<organism evidence="1 2">
    <name type="scientific">Dictyobacter formicarum</name>
    <dbReference type="NCBI Taxonomy" id="2778368"/>
    <lineage>
        <taxon>Bacteria</taxon>
        <taxon>Bacillati</taxon>
        <taxon>Chloroflexota</taxon>
        <taxon>Ktedonobacteria</taxon>
        <taxon>Ktedonobacterales</taxon>
        <taxon>Dictyobacteraceae</taxon>
        <taxon>Dictyobacter</taxon>
    </lineage>
</organism>
<dbReference type="EMBL" id="BNJJ01000015">
    <property type="protein sequence ID" value="GHO87007.1"/>
    <property type="molecule type" value="Genomic_DNA"/>
</dbReference>
<dbReference type="Proteomes" id="UP000635565">
    <property type="component" value="Unassembled WGS sequence"/>
</dbReference>
<protein>
    <submittedName>
        <fullName evidence="1">Uncharacterized protein</fullName>
    </submittedName>
</protein>
<accession>A0ABQ3VM90</accession>
<proteinExistence type="predicted"/>
<name>A0ABQ3VM90_9CHLR</name>
<evidence type="ECO:0000313" key="1">
    <source>
        <dbReference type="EMBL" id="GHO87007.1"/>
    </source>
</evidence>
<keyword evidence="2" id="KW-1185">Reference proteome</keyword>
<reference evidence="1 2" key="1">
    <citation type="journal article" date="2021" name="Int. J. Syst. Evol. Microbiol.">
        <title>Reticulibacter mediterranei gen. nov., sp. nov., within the new family Reticulibacteraceae fam. nov., and Ktedonospora formicarum gen. nov., sp. nov., Ktedonobacter robiniae sp. nov., Dictyobacter formicarum sp. nov. and Dictyobacter arantiisoli sp. nov., belonging to the class Ktedonobacteria.</title>
        <authorList>
            <person name="Yabe S."/>
            <person name="Zheng Y."/>
            <person name="Wang C.M."/>
            <person name="Sakai Y."/>
            <person name="Abe K."/>
            <person name="Yokota A."/>
            <person name="Donadio S."/>
            <person name="Cavaletti L."/>
            <person name="Monciardini P."/>
        </authorList>
    </citation>
    <scope>NUCLEOTIDE SEQUENCE [LARGE SCALE GENOMIC DNA]</scope>
    <source>
        <strain evidence="1 2">SOSP1-9</strain>
    </source>
</reference>
<evidence type="ECO:0000313" key="2">
    <source>
        <dbReference type="Proteomes" id="UP000635565"/>
    </source>
</evidence>
<sequence>MGYHLPAFLSPGRMRAPPVGIDFLIFIGKGRLKGATMQIQLDDIAGGECLRREIGEKELVDDA</sequence>
<comment type="caution">
    <text evidence="1">The sequence shown here is derived from an EMBL/GenBank/DDBJ whole genome shotgun (WGS) entry which is preliminary data.</text>
</comment>
<gene>
    <name evidence="1" type="ORF">KSZ_50130</name>
</gene>